<dbReference type="PANTHER" id="PTHR47354:SF5">
    <property type="entry name" value="PROTEIN RFBI"/>
    <property type="match status" value="1"/>
</dbReference>
<feature type="domain" description="FAD-binding FR-type" evidence="1">
    <location>
        <begin position="2"/>
        <end position="98"/>
    </location>
</feature>
<dbReference type="SUPFAM" id="SSF52343">
    <property type="entry name" value="Ferredoxin reductase-like, C-terminal NADP-linked domain"/>
    <property type="match status" value="1"/>
</dbReference>
<accession>A0A1F6A7Y0</accession>
<dbReference type="Gene3D" id="2.40.30.10">
    <property type="entry name" value="Translation factors"/>
    <property type="match status" value="1"/>
</dbReference>
<protein>
    <recommendedName>
        <fullName evidence="1">FAD-binding FR-type domain-containing protein</fullName>
    </recommendedName>
</protein>
<proteinExistence type="predicted"/>
<dbReference type="Pfam" id="PF00970">
    <property type="entry name" value="FAD_binding_6"/>
    <property type="match status" value="1"/>
</dbReference>
<gene>
    <name evidence="2" type="ORF">A3D03_03230</name>
</gene>
<dbReference type="InterPro" id="IPR050415">
    <property type="entry name" value="MRET"/>
</dbReference>
<dbReference type="EMBL" id="MFJN01000040">
    <property type="protein sequence ID" value="OGG20633.1"/>
    <property type="molecule type" value="Genomic_DNA"/>
</dbReference>
<evidence type="ECO:0000259" key="1">
    <source>
        <dbReference type="PROSITE" id="PS51384"/>
    </source>
</evidence>
<dbReference type="InterPro" id="IPR017927">
    <property type="entry name" value="FAD-bd_FR_type"/>
</dbReference>
<evidence type="ECO:0000313" key="2">
    <source>
        <dbReference type="EMBL" id="OGG20633.1"/>
    </source>
</evidence>
<organism evidence="2 3">
    <name type="scientific">Candidatus Gottesmanbacteria bacterium RIFCSPHIGHO2_02_FULL_40_13</name>
    <dbReference type="NCBI Taxonomy" id="1798384"/>
    <lineage>
        <taxon>Bacteria</taxon>
        <taxon>Candidatus Gottesmaniibacteriota</taxon>
    </lineage>
</organism>
<dbReference type="PROSITE" id="PS51384">
    <property type="entry name" value="FAD_FR"/>
    <property type="match status" value="1"/>
</dbReference>
<sequence>MNTMQRARVVEIRRLSDSTFILKLERNKFKFIPGQCVNIGLVGSAVNREYSTYSGEDDNYLEFLIRKVKGGTVSEGLSKLKPDEFVTLDGAYGKFTLVNPAGKQKYVFIGSGTGIAPFHSYVKSYPKIDYQIIHGIRFESEQYDRQDYGKGRYIACVSKGKGGDFAGRVTDYLKKIPLPLDKLYYLCGNRAMINDVYDILSVKGINGSNIFTEVFF</sequence>
<dbReference type="GO" id="GO:0016491">
    <property type="term" value="F:oxidoreductase activity"/>
    <property type="evidence" value="ECO:0007669"/>
    <property type="project" value="InterPro"/>
</dbReference>
<name>A0A1F6A7Y0_9BACT</name>
<evidence type="ECO:0000313" key="3">
    <source>
        <dbReference type="Proteomes" id="UP000177092"/>
    </source>
</evidence>
<reference evidence="2 3" key="1">
    <citation type="journal article" date="2016" name="Nat. Commun.">
        <title>Thousands of microbial genomes shed light on interconnected biogeochemical processes in an aquifer system.</title>
        <authorList>
            <person name="Anantharaman K."/>
            <person name="Brown C.T."/>
            <person name="Hug L.A."/>
            <person name="Sharon I."/>
            <person name="Castelle C.J."/>
            <person name="Probst A.J."/>
            <person name="Thomas B.C."/>
            <person name="Singh A."/>
            <person name="Wilkins M.J."/>
            <person name="Karaoz U."/>
            <person name="Brodie E.L."/>
            <person name="Williams K.H."/>
            <person name="Hubbard S.S."/>
            <person name="Banfield J.F."/>
        </authorList>
    </citation>
    <scope>NUCLEOTIDE SEQUENCE [LARGE SCALE GENOMIC DNA]</scope>
</reference>
<dbReference type="InterPro" id="IPR008333">
    <property type="entry name" value="Cbr1-like_FAD-bd_dom"/>
</dbReference>
<dbReference type="InterPro" id="IPR017938">
    <property type="entry name" value="Riboflavin_synthase-like_b-brl"/>
</dbReference>
<dbReference type="Gene3D" id="3.40.50.80">
    <property type="entry name" value="Nucleotide-binding domain of ferredoxin-NADP reductase (FNR) module"/>
    <property type="match status" value="1"/>
</dbReference>
<dbReference type="Proteomes" id="UP000177092">
    <property type="component" value="Unassembled WGS sequence"/>
</dbReference>
<dbReference type="STRING" id="1798384.A3D03_03230"/>
<dbReference type="SUPFAM" id="SSF63380">
    <property type="entry name" value="Riboflavin synthase domain-like"/>
    <property type="match status" value="1"/>
</dbReference>
<dbReference type="InterPro" id="IPR039261">
    <property type="entry name" value="FNR_nucleotide-bd"/>
</dbReference>
<dbReference type="AlphaFoldDB" id="A0A1F6A7Y0"/>
<comment type="caution">
    <text evidence="2">The sequence shown here is derived from an EMBL/GenBank/DDBJ whole genome shotgun (WGS) entry which is preliminary data.</text>
</comment>
<dbReference type="PANTHER" id="PTHR47354">
    <property type="entry name" value="NADH OXIDOREDUCTASE HCR"/>
    <property type="match status" value="1"/>
</dbReference>